<reference evidence="1" key="1">
    <citation type="submission" date="2021-08" db="EMBL/GenBank/DDBJ databases">
        <authorList>
            <person name="Misof B."/>
            <person name="Oliver O."/>
            <person name="Podsiadlowski L."/>
            <person name="Donath A."/>
            <person name="Peters R."/>
            <person name="Mayer C."/>
            <person name="Rust J."/>
            <person name="Gunkel S."/>
            <person name="Lesny P."/>
            <person name="Martin S."/>
            <person name="Oeyen J.P."/>
            <person name="Petersen M."/>
            <person name="Panagiotis P."/>
            <person name="Wilbrandt J."/>
            <person name="Tanja T."/>
        </authorList>
    </citation>
    <scope>NUCLEOTIDE SEQUENCE</scope>
    <source>
        <strain evidence="1">GBR_01_08_01A</strain>
        <tissue evidence="1">Thorax + abdomen</tissue>
    </source>
</reference>
<dbReference type="AlphaFoldDB" id="A0AAD9VKB9"/>
<name>A0AAD9VKB9_9HYME</name>
<proteinExistence type="predicted"/>
<sequence length="47" mass="5037">MAGLKGWLLYFAAAADDGEVTAKMTTTPETTRTIMAVKAAFDNGRDK</sequence>
<accession>A0AAD9VKB9</accession>
<keyword evidence="2" id="KW-1185">Reference proteome</keyword>
<protein>
    <submittedName>
        <fullName evidence="1">Uncharacterized protein</fullName>
    </submittedName>
</protein>
<gene>
    <name evidence="1" type="ORF">KPH14_012005</name>
</gene>
<reference evidence="1" key="2">
    <citation type="journal article" date="2023" name="Commun. Biol.">
        <title>Intrasexual cuticular hydrocarbon dimorphism in a wasp sheds light on hydrocarbon biosynthesis genes in Hymenoptera.</title>
        <authorList>
            <person name="Moris V.C."/>
            <person name="Podsiadlowski L."/>
            <person name="Martin S."/>
            <person name="Oeyen J.P."/>
            <person name="Donath A."/>
            <person name="Petersen M."/>
            <person name="Wilbrandt J."/>
            <person name="Misof B."/>
            <person name="Liedtke D."/>
            <person name="Thamm M."/>
            <person name="Scheiner R."/>
            <person name="Schmitt T."/>
            <person name="Niehuis O."/>
        </authorList>
    </citation>
    <scope>NUCLEOTIDE SEQUENCE</scope>
    <source>
        <strain evidence="1">GBR_01_08_01A</strain>
    </source>
</reference>
<dbReference type="EMBL" id="JAIFRP010001206">
    <property type="protein sequence ID" value="KAK2577788.1"/>
    <property type="molecule type" value="Genomic_DNA"/>
</dbReference>
<dbReference type="Proteomes" id="UP001258017">
    <property type="component" value="Unassembled WGS sequence"/>
</dbReference>
<evidence type="ECO:0000313" key="2">
    <source>
        <dbReference type="Proteomes" id="UP001258017"/>
    </source>
</evidence>
<evidence type="ECO:0000313" key="1">
    <source>
        <dbReference type="EMBL" id="KAK2577788.1"/>
    </source>
</evidence>
<organism evidence="1 2">
    <name type="scientific">Odynerus spinipes</name>
    <dbReference type="NCBI Taxonomy" id="1348599"/>
    <lineage>
        <taxon>Eukaryota</taxon>
        <taxon>Metazoa</taxon>
        <taxon>Ecdysozoa</taxon>
        <taxon>Arthropoda</taxon>
        <taxon>Hexapoda</taxon>
        <taxon>Insecta</taxon>
        <taxon>Pterygota</taxon>
        <taxon>Neoptera</taxon>
        <taxon>Endopterygota</taxon>
        <taxon>Hymenoptera</taxon>
        <taxon>Apocrita</taxon>
        <taxon>Aculeata</taxon>
        <taxon>Vespoidea</taxon>
        <taxon>Vespidae</taxon>
        <taxon>Eumeninae</taxon>
        <taxon>Odynerus</taxon>
    </lineage>
</organism>
<comment type="caution">
    <text evidence="1">The sequence shown here is derived from an EMBL/GenBank/DDBJ whole genome shotgun (WGS) entry which is preliminary data.</text>
</comment>